<reference evidence="6 7" key="1">
    <citation type="journal article" date="2016" name="Nat. Commun.">
        <title>Thousands of microbial genomes shed light on interconnected biogeochemical processes in an aquifer system.</title>
        <authorList>
            <person name="Anantharaman K."/>
            <person name="Brown C.T."/>
            <person name="Hug L.A."/>
            <person name="Sharon I."/>
            <person name="Castelle C.J."/>
            <person name="Probst A.J."/>
            <person name="Thomas B.C."/>
            <person name="Singh A."/>
            <person name="Wilkins M.J."/>
            <person name="Karaoz U."/>
            <person name="Brodie E.L."/>
            <person name="Williams K.H."/>
            <person name="Hubbard S.S."/>
            <person name="Banfield J.F."/>
        </authorList>
    </citation>
    <scope>NUCLEOTIDE SEQUENCE [LARGE SCALE GENOMIC DNA]</scope>
</reference>
<dbReference type="Gene3D" id="3.30.230.10">
    <property type="match status" value="1"/>
</dbReference>
<dbReference type="Pfam" id="PF20436">
    <property type="entry name" value="LonB_AAA-LID"/>
    <property type="match status" value="1"/>
</dbReference>
<sequence length="816" mass="91300">MEQMAIEKLKVEDLRARCDPSLFTFKSTEGLEITDEIISQERAVKSIGFGLGMKSKGYNIYVAGLAGTGKATLVKRFVEKVSENGEIPDDWLYVNNFQDPDKPLAINLPPGKGCEFKTGMKELVENLKRGLPSAFESDNYRDRNRALAEKYADKKRKLIAKIEEEAKKKGFQIKSTPAGIVTIPLIDGVLVKGEDYQSLREDLREDIEARQKELNKSVRDVLREVSLMERKAKEELEKLNKEVALFAVGHFIDELQDRFRDYPKILGFLDDVQEDVLVNLKDFLGSEGEEQIQIPGLNLPKDVSPLVRYEVNVIVDNRYTKGAPVLFETNPTYINLVGQIERRAQFGAYYTDFTMIKAGSILKANGGYLIVNAEDVLRNPLSYEAIKRVLKNDEIKIEEAAEQHRLISTGGPKPEPIPIVLKVIMTGSPYIFRVLYAYDDEFKKIFKVRADFTEMMDRTEKSIQEYAAFIATLCRNEGLKHFTPEAVAAVVDYGSRIVEDREKLSLRFSDIADIIRESSYWTEQGVNGLVTAEEVRKAVAEKEYRLSLIEEQINELIEDGTIMVDVDGEVIGQVNGLSIYDLGDFAFGKPSRITVQTYLGKEGVVNIERKADLSGRTHDKGILILSGFLSGKYAEDKPLSLSASVCFEQSYDTIDGDSASSTELFAILSTIADAPIKQGIAVTGSVNQRGEIQPIGGVNRKIEGFFDVCKVKGLTGSQGVIIPRKNVKNLMLREDVVEAVRRGKFHVYPIDHVDQGIEILTGIRAGQRDESGRYPEETLNARVVKRLDEMAENLRSYSSPLEEEGEEGGEGGEEAT</sequence>
<comment type="catalytic activity">
    <reaction evidence="2">
        <text>Hydrolysis of proteins in presence of ATP.</text>
        <dbReference type="EC" id="3.4.21.53"/>
    </reaction>
</comment>
<keyword evidence="3" id="KW-0175">Coiled coil</keyword>
<evidence type="ECO:0000256" key="4">
    <source>
        <dbReference type="SAM" id="MobiDB-lite"/>
    </source>
</evidence>
<feature type="domain" description="Lon proteolytic" evidence="5">
    <location>
        <begin position="568"/>
        <end position="763"/>
    </location>
</feature>
<dbReference type="InterPro" id="IPR008269">
    <property type="entry name" value="Lon_proteolytic"/>
</dbReference>
<dbReference type="Gene3D" id="1.10.8.60">
    <property type="match status" value="1"/>
</dbReference>
<feature type="active site" evidence="2">
    <location>
        <position position="658"/>
    </location>
</feature>
<dbReference type="AlphaFoldDB" id="A0A1F5YAL0"/>
<feature type="compositionally biased region" description="Acidic residues" evidence="4">
    <location>
        <begin position="801"/>
        <end position="816"/>
    </location>
</feature>
<dbReference type="Pfam" id="PF05362">
    <property type="entry name" value="Lon_C"/>
    <property type="match status" value="1"/>
</dbReference>
<feature type="coiled-coil region" evidence="3">
    <location>
        <begin position="532"/>
        <end position="559"/>
    </location>
</feature>
<evidence type="ECO:0000256" key="2">
    <source>
        <dbReference type="PROSITE-ProRule" id="PRU01122"/>
    </source>
</evidence>
<protein>
    <recommendedName>
        <fullName evidence="2">endopeptidase La</fullName>
        <ecNumber evidence="2">3.4.21.53</ecNumber>
    </recommendedName>
</protein>
<evidence type="ECO:0000259" key="5">
    <source>
        <dbReference type="PROSITE" id="PS51786"/>
    </source>
</evidence>
<keyword evidence="1 2" id="KW-0645">Protease</keyword>
<dbReference type="GO" id="GO:0004252">
    <property type="term" value="F:serine-type endopeptidase activity"/>
    <property type="evidence" value="ECO:0007669"/>
    <property type="project" value="UniProtKB-UniRule"/>
</dbReference>
<feature type="coiled-coil region" evidence="3">
    <location>
        <begin position="137"/>
        <end position="168"/>
    </location>
</feature>
<proteinExistence type="inferred from homology"/>
<dbReference type="Proteomes" id="UP000179034">
    <property type="component" value="Unassembled WGS sequence"/>
</dbReference>
<feature type="coiled-coil region" evidence="3">
    <location>
        <begin position="200"/>
        <end position="242"/>
    </location>
</feature>
<dbReference type="EMBL" id="MFIW01000090">
    <property type="protein sequence ID" value="OGF97248.1"/>
    <property type="molecule type" value="Genomic_DNA"/>
</dbReference>
<dbReference type="InterPro" id="IPR020568">
    <property type="entry name" value="Ribosomal_Su5_D2-typ_SF"/>
</dbReference>
<evidence type="ECO:0000313" key="6">
    <source>
        <dbReference type="EMBL" id="OGF97248.1"/>
    </source>
</evidence>
<comment type="similarity">
    <text evidence="2">Belongs to the peptidase S16 family.</text>
</comment>
<dbReference type="GO" id="GO:0006508">
    <property type="term" value="P:proteolysis"/>
    <property type="evidence" value="ECO:0007669"/>
    <property type="project" value="UniProtKB-KW"/>
</dbReference>
<dbReference type="InterPro" id="IPR027417">
    <property type="entry name" value="P-loop_NTPase"/>
</dbReference>
<evidence type="ECO:0000313" key="7">
    <source>
        <dbReference type="Proteomes" id="UP000179034"/>
    </source>
</evidence>
<dbReference type="GO" id="GO:0005524">
    <property type="term" value="F:ATP binding"/>
    <property type="evidence" value="ECO:0007669"/>
    <property type="project" value="InterPro"/>
</dbReference>
<name>A0A1F5YAL0_9BACT</name>
<dbReference type="InterPro" id="IPR046844">
    <property type="entry name" value="Lon-like_helical"/>
</dbReference>
<dbReference type="InterPro" id="IPR027065">
    <property type="entry name" value="Lon_Prtase"/>
</dbReference>
<feature type="region of interest" description="Disordered" evidence="4">
    <location>
        <begin position="794"/>
        <end position="816"/>
    </location>
</feature>
<evidence type="ECO:0000256" key="1">
    <source>
        <dbReference type="ARBA" id="ARBA00022670"/>
    </source>
</evidence>
<organism evidence="6 7">
    <name type="scientific">Candidatus Glassbacteria bacterium RBG_16_58_8</name>
    <dbReference type="NCBI Taxonomy" id="1817866"/>
    <lineage>
        <taxon>Bacteria</taxon>
        <taxon>Candidatus Glassiibacteriota</taxon>
    </lineage>
</organism>
<comment type="caution">
    <text evidence="6">The sequence shown here is derived from an EMBL/GenBank/DDBJ whole genome shotgun (WGS) entry which is preliminary data.</text>
</comment>
<dbReference type="Gene3D" id="3.40.50.300">
    <property type="entry name" value="P-loop containing nucleotide triphosphate hydrolases"/>
    <property type="match status" value="2"/>
</dbReference>
<dbReference type="SUPFAM" id="SSF54211">
    <property type="entry name" value="Ribosomal protein S5 domain 2-like"/>
    <property type="match status" value="1"/>
</dbReference>
<dbReference type="Pfam" id="PF13654">
    <property type="entry name" value="AAA_32"/>
    <property type="match status" value="1"/>
</dbReference>
<dbReference type="PROSITE" id="PS51786">
    <property type="entry name" value="LON_PROTEOLYTIC"/>
    <property type="match status" value="1"/>
</dbReference>
<evidence type="ECO:0000256" key="3">
    <source>
        <dbReference type="SAM" id="Coils"/>
    </source>
</evidence>
<feature type="active site" evidence="2">
    <location>
        <position position="701"/>
    </location>
</feature>
<dbReference type="PANTHER" id="PTHR10046">
    <property type="entry name" value="ATP DEPENDENT LON PROTEASE FAMILY MEMBER"/>
    <property type="match status" value="1"/>
</dbReference>
<gene>
    <name evidence="6" type="ORF">A2Z06_01500</name>
</gene>
<dbReference type="GO" id="GO:0030163">
    <property type="term" value="P:protein catabolic process"/>
    <property type="evidence" value="ECO:0007669"/>
    <property type="project" value="InterPro"/>
</dbReference>
<dbReference type="SUPFAM" id="SSF52540">
    <property type="entry name" value="P-loop containing nucleoside triphosphate hydrolases"/>
    <property type="match status" value="2"/>
</dbReference>
<dbReference type="Pfam" id="PF20437">
    <property type="entry name" value="LonC_helical"/>
    <property type="match status" value="1"/>
</dbReference>
<keyword evidence="2" id="KW-0378">Hydrolase</keyword>
<keyword evidence="2" id="KW-0720">Serine protease</keyword>
<dbReference type="GO" id="GO:0004176">
    <property type="term" value="F:ATP-dependent peptidase activity"/>
    <property type="evidence" value="ECO:0007669"/>
    <property type="project" value="UniProtKB-UniRule"/>
</dbReference>
<dbReference type="InterPro" id="IPR046843">
    <property type="entry name" value="LonB_AAA-LID"/>
</dbReference>
<dbReference type="PRINTS" id="PR00830">
    <property type="entry name" value="ENDOLAPTASE"/>
</dbReference>
<dbReference type="InterPro" id="IPR041699">
    <property type="entry name" value="AAA_32"/>
</dbReference>
<dbReference type="InterPro" id="IPR014721">
    <property type="entry name" value="Ribsml_uS5_D2-typ_fold_subgr"/>
</dbReference>
<accession>A0A1F5YAL0</accession>
<dbReference type="EC" id="3.4.21.53" evidence="2"/>